<dbReference type="AlphaFoldDB" id="A1WTA9"/>
<gene>
    <name evidence="1" type="ordered locus">Hhal_0127</name>
</gene>
<evidence type="ECO:0000313" key="1">
    <source>
        <dbReference type="EMBL" id="ABM60921.1"/>
    </source>
</evidence>
<sequence length="123" mass="13596">MKLAQDQGTAQYRIRAFEPGWIRINQTDYETSVLLTPHSLSTEIRAERLSELTLADLQPAIDLEPELILLGTGGEQAFPDRALMRALIGSGIGFEAMDTRAACRTFNLLLGEDRPVAAVLLLR</sequence>
<dbReference type="InterPro" id="IPR007523">
    <property type="entry name" value="NDUFAF3/AAMDC"/>
</dbReference>
<accession>A1WTA9</accession>
<proteinExistence type="predicted"/>
<dbReference type="CDD" id="cd05560">
    <property type="entry name" value="Xcc1710_like"/>
    <property type="match status" value="1"/>
</dbReference>
<reference evidence="2" key="1">
    <citation type="submission" date="2006-12" db="EMBL/GenBank/DDBJ databases">
        <title>Complete sequence of Halorhodospira halophila SL1.</title>
        <authorList>
            <consortium name="US DOE Joint Genome Institute"/>
            <person name="Copeland A."/>
            <person name="Lucas S."/>
            <person name="Lapidus A."/>
            <person name="Barry K."/>
            <person name="Detter J.C."/>
            <person name="Glavina del Rio T."/>
            <person name="Hammon N."/>
            <person name="Israni S."/>
            <person name="Dalin E."/>
            <person name="Tice H."/>
            <person name="Pitluck S."/>
            <person name="Saunders E."/>
            <person name="Brettin T."/>
            <person name="Bruce D."/>
            <person name="Han C."/>
            <person name="Tapia R."/>
            <person name="Schmutz J."/>
            <person name="Larimer F."/>
            <person name="Land M."/>
            <person name="Hauser L."/>
            <person name="Kyrpides N."/>
            <person name="Mikhailova N."/>
            <person name="Hoff W."/>
            <person name="Richardson P."/>
        </authorList>
    </citation>
    <scope>NUCLEOTIDE SEQUENCE [LARGE SCALE GENOMIC DNA]</scope>
    <source>
        <strain evidence="2">DSM 244 / SL1</strain>
    </source>
</reference>
<dbReference type="Proteomes" id="UP000000647">
    <property type="component" value="Chromosome"/>
</dbReference>
<dbReference type="KEGG" id="hha:Hhal_0127"/>
<keyword evidence="2" id="KW-1185">Reference proteome</keyword>
<name>A1WTA9_HALHL</name>
<dbReference type="EMBL" id="CP000544">
    <property type="protein sequence ID" value="ABM60921.1"/>
    <property type="molecule type" value="Genomic_DNA"/>
</dbReference>
<dbReference type="PANTHER" id="PTHR21192">
    <property type="entry name" value="NUCLEAR PROTEIN E3-3"/>
    <property type="match status" value="1"/>
</dbReference>
<dbReference type="PANTHER" id="PTHR21192:SF2">
    <property type="entry name" value="NADH DEHYDROGENASE [UBIQUINONE] 1 ALPHA SUBCOMPLEX ASSEMBLY FACTOR 3"/>
    <property type="match status" value="1"/>
</dbReference>
<dbReference type="OrthoDB" id="9800373at2"/>
<dbReference type="Pfam" id="PF04430">
    <property type="entry name" value="DUF498"/>
    <property type="match status" value="1"/>
</dbReference>
<dbReference type="RefSeq" id="WP_011812944.1">
    <property type="nucleotide sequence ID" value="NC_008789.1"/>
</dbReference>
<organism evidence="1 2">
    <name type="scientific">Halorhodospira halophila (strain DSM 244 / SL1)</name>
    <name type="common">Ectothiorhodospira halophila (strain DSM 244 / SL1)</name>
    <dbReference type="NCBI Taxonomy" id="349124"/>
    <lineage>
        <taxon>Bacteria</taxon>
        <taxon>Pseudomonadati</taxon>
        <taxon>Pseudomonadota</taxon>
        <taxon>Gammaproteobacteria</taxon>
        <taxon>Chromatiales</taxon>
        <taxon>Ectothiorhodospiraceae</taxon>
        <taxon>Halorhodospira</taxon>
    </lineage>
</organism>
<protein>
    <submittedName>
        <fullName evidence="1">Uncharacterized protein</fullName>
    </submittedName>
</protein>
<evidence type="ECO:0000313" key="2">
    <source>
        <dbReference type="Proteomes" id="UP000000647"/>
    </source>
</evidence>
<dbReference type="SUPFAM" id="SSF64076">
    <property type="entry name" value="MTH938-like"/>
    <property type="match status" value="1"/>
</dbReference>
<dbReference type="HOGENOM" id="CLU_074390_2_1_6"/>
<dbReference type="InterPro" id="IPR036748">
    <property type="entry name" value="MTH938-like_sf"/>
</dbReference>
<dbReference type="Gene3D" id="3.40.1230.10">
    <property type="entry name" value="MTH938-like"/>
    <property type="match status" value="1"/>
</dbReference>
<dbReference type="eggNOG" id="COG3737">
    <property type="taxonomic scope" value="Bacteria"/>
</dbReference>
<reference evidence="1 2" key="2">
    <citation type="journal article" date="2013" name="Stand. Genomic Sci.">
        <title>Complete genome sequence of Halorhodospira halophila SL1.</title>
        <authorList>
            <person name="Challacombe J.F."/>
            <person name="Majid S."/>
            <person name="Deole R."/>
            <person name="Brettin T.S."/>
            <person name="Bruce D."/>
            <person name="Delano S.F."/>
            <person name="Detter J.C."/>
            <person name="Gleasner C.D."/>
            <person name="Han C.S."/>
            <person name="Misra M."/>
            <person name="Reitenga K.G."/>
            <person name="Mikhailova N."/>
            <person name="Woyke T."/>
            <person name="Pitluck S."/>
            <person name="Nolan M."/>
            <person name="Land M.L."/>
            <person name="Saunders E."/>
            <person name="Tapia R."/>
            <person name="Lapidus A."/>
            <person name="Ivanova N."/>
            <person name="Hoff W.D."/>
        </authorList>
    </citation>
    <scope>NUCLEOTIDE SEQUENCE [LARGE SCALE GENOMIC DNA]</scope>
    <source>
        <strain evidence="2">DSM 244 / SL1</strain>
    </source>
</reference>
<dbReference type="STRING" id="349124.Hhal_0127"/>